<evidence type="ECO:0000259" key="2">
    <source>
        <dbReference type="Pfam" id="PF12866"/>
    </source>
</evidence>
<feature type="chain" id="PRO_5045129426" evidence="1">
    <location>
        <begin position="23"/>
        <end position="234"/>
    </location>
</feature>
<evidence type="ECO:0000313" key="3">
    <source>
        <dbReference type="EMBL" id="MCA5005660.1"/>
    </source>
</evidence>
<proteinExistence type="predicted"/>
<gene>
    <name evidence="3" type="ORF">IPZ78_10900</name>
</gene>
<organism evidence="3 4">
    <name type="scientific">Sphingobacterium bovistauri</name>
    <dbReference type="NCBI Taxonomy" id="2781959"/>
    <lineage>
        <taxon>Bacteria</taxon>
        <taxon>Pseudomonadati</taxon>
        <taxon>Bacteroidota</taxon>
        <taxon>Sphingobacteriia</taxon>
        <taxon>Sphingobacteriales</taxon>
        <taxon>Sphingobacteriaceae</taxon>
        <taxon>Sphingobacterium</taxon>
    </lineage>
</organism>
<evidence type="ECO:0000256" key="1">
    <source>
        <dbReference type="SAM" id="SignalP"/>
    </source>
</evidence>
<accession>A0ABS7Z678</accession>
<name>A0ABS7Z678_9SPHI</name>
<keyword evidence="4" id="KW-1185">Reference proteome</keyword>
<evidence type="ECO:0000313" key="4">
    <source>
        <dbReference type="Proteomes" id="UP001165302"/>
    </source>
</evidence>
<dbReference type="Pfam" id="PF12866">
    <property type="entry name" value="DUF3823"/>
    <property type="match status" value="1"/>
</dbReference>
<reference evidence="3" key="1">
    <citation type="submission" date="2020-10" db="EMBL/GenBank/DDBJ databases">
        <authorList>
            <person name="Lu T."/>
            <person name="Wang Q."/>
            <person name="Han X."/>
        </authorList>
    </citation>
    <scope>NUCLEOTIDE SEQUENCE</scope>
    <source>
        <strain evidence="3">WQ 366</strain>
    </source>
</reference>
<keyword evidence="1" id="KW-0732">Signal</keyword>
<dbReference type="Proteomes" id="UP001165302">
    <property type="component" value="Unassembled WGS sequence"/>
</dbReference>
<dbReference type="InterPro" id="IPR024278">
    <property type="entry name" value="DUF3823_N"/>
</dbReference>
<sequence>MKKYFILNIIFISLTLQFFSCSNDIDNLTPPNGTIHGALLDKSTKDTVYTSNNTSGFSFPDGVLNLFQQNYSSTVAGPQGTSFTQYGTFKNTAIFHGQYKAIPVGAFYADTVLLNVSENTKIDFEVNPFLKVNINVDTKTANSITVSYSANTNSDKHSVNELAVWLGTTEGVSRFFWLGSNRELHENLNANASFTKTFQNLSPNTSYYIRAGAKASGDNPQGYWNYSKLIKIKL</sequence>
<feature type="signal peptide" evidence="1">
    <location>
        <begin position="1"/>
        <end position="22"/>
    </location>
</feature>
<dbReference type="RefSeq" id="WP_225553604.1">
    <property type="nucleotide sequence ID" value="NZ_JADEYP010000019.1"/>
</dbReference>
<feature type="domain" description="DUF3823" evidence="2">
    <location>
        <begin position="63"/>
        <end position="127"/>
    </location>
</feature>
<protein>
    <submittedName>
        <fullName evidence="3">DUF3823 domain-containing protein</fullName>
    </submittedName>
</protein>
<dbReference type="EMBL" id="JADEYP010000019">
    <property type="protein sequence ID" value="MCA5005660.1"/>
    <property type="molecule type" value="Genomic_DNA"/>
</dbReference>
<dbReference type="Gene3D" id="2.60.40.1120">
    <property type="entry name" value="Carboxypeptidase-like, regulatory domain"/>
    <property type="match status" value="1"/>
</dbReference>
<comment type="caution">
    <text evidence="3">The sequence shown here is derived from an EMBL/GenBank/DDBJ whole genome shotgun (WGS) entry which is preliminary data.</text>
</comment>